<dbReference type="GO" id="GO:0046872">
    <property type="term" value="F:metal ion binding"/>
    <property type="evidence" value="ECO:0007669"/>
    <property type="project" value="UniProtKB-KW"/>
</dbReference>
<dbReference type="InterPro" id="IPR027443">
    <property type="entry name" value="IPNS-like_sf"/>
</dbReference>
<dbReference type="InterPro" id="IPR044861">
    <property type="entry name" value="IPNS-like_FE2OG_OXY"/>
</dbReference>
<proteinExistence type="evidence at transcript level"/>
<reference evidence="3 5" key="3">
    <citation type="journal article" date="2014" name="Nature">
        <title>Elephant shark genome provides unique insights into gnathostome evolution.</title>
        <authorList>
            <consortium name="International Elephant Shark Genome Sequencing Consortium"/>
            <person name="Venkatesh B."/>
            <person name="Lee A.P."/>
            <person name="Ravi V."/>
            <person name="Maurya A.K."/>
            <person name="Lian M.M."/>
            <person name="Swann J.B."/>
            <person name="Ohta Y."/>
            <person name="Flajnik M.F."/>
            <person name="Sutoh Y."/>
            <person name="Kasahara M."/>
            <person name="Hoon S."/>
            <person name="Gangu V."/>
            <person name="Roy S.W."/>
            <person name="Irimia M."/>
            <person name="Korzh V."/>
            <person name="Kondrychyn I."/>
            <person name="Lim Z.W."/>
            <person name="Tay B.H."/>
            <person name="Tohari S."/>
            <person name="Kong K.W."/>
            <person name="Ho S."/>
            <person name="Lorente-Galdos B."/>
            <person name="Quilez J."/>
            <person name="Marques-Bonet T."/>
            <person name="Raney B.J."/>
            <person name="Ingham P.W."/>
            <person name="Tay A."/>
            <person name="Hillier L.W."/>
            <person name="Minx P."/>
            <person name="Boehm T."/>
            <person name="Wilson R.K."/>
            <person name="Brenner S."/>
            <person name="Warren W.C."/>
        </authorList>
    </citation>
    <scope>NUCLEOTIDE SEQUENCE</scope>
    <source>
        <tissue evidence="3">Liver</tissue>
    </source>
</reference>
<organism evidence="3">
    <name type="scientific">Callorhinchus milii</name>
    <name type="common">Ghost shark</name>
    <dbReference type="NCBI Taxonomy" id="7868"/>
    <lineage>
        <taxon>Eukaryota</taxon>
        <taxon>Metazoa</taxon>
        <taxon>Chordata</taxon>
        <taxon>Craniata</taxon>
        <taxon>Vertebrata</taxon>
        <taxon>Chondrichthyes</taxon>
        <taxon>Holocephali</taxon>
        <taxon>Chimaeriformes</taxon>
        <taxon>Callorhinchidae</taxon>
        <taxon>Callorhinchus</taxon>
    </lineage>
</organism>
<dbReference type="Proteomes" id="UP000314986">
    <property type="component" value="Unassembled WGS sequence"/>
</dbReference>
<dbReference type="EMBL" id="JW869344">
    <property type="protein sequence ID" value="AFP01862.1"/>
    <property type="molecule type" value="mRNA"/>
</dbReference>
<dbReference type="InterPro" id="IPR050231">
    <property type="entry name" value="Iron_ascorbate_oxido_reductase"/>
</dbReference>
<sequence>MDITVVDFSSFGLGKAEPSAKELQRLGSEITRAFTDIGFVYLKNTGFQQQNVFKTMEICKNFFMLPRDTKIRYARAFNNKHQRDGWIERETERLNLKHPADLKEAFNLTFPIIKWPSAKDAPEFKGSMESFFKQCDELAHRIMKPLELGLGLERDFFINKHKLIGSDSNPTTLRALYYPPVQKSSVLENQIRCGEHSDYGTFTLLFQDENGGLEVMNRSGEYVAVPYIPNTVLVNIGDLMQRWTADILTSTMHRVKLPESDDNSERQSLAFFVHPDNEAIITCCDGSNKYPPVSSLQYVEYRLAGTYERKKSPASDVLD</sequence>
<dbReference type="SUPFAM" id="SSF51197">
    <property type="entry name" value="Clavaminate synthase-like"/>
    <property type="match status" value="1"/>
</dbReference>
<keyword evidence="5" id="KW-1185">Reference proteome</keyword>
<dbReference type="GO" id="GO:0016491">
    <property type="term" value="F:oxidoreductase activity"/>
    <property type="evidence" value="ECO:0007669"/>
    <property type="project" value="UniProtKB-KW"/>
</dbReference>
<dbReference type="STRING" id="7868.ENSCMIP00000030827"/>
<dbReference type="PRINTS" id="PR00682">
    <property type="entry name" value="IPNSYNTHASE"/>
</dbReference>
<name>V9KUE8_CALMI</name>
<dbReference type="InterPro" id="IPR005123">
    <property type="entry name" value="Oxoglu/Fe-dep_dioxygenase_dom"/>
</dbReference>
<evidence type="ECO:0000256" key="1">
    <source>
        <dbReference type="RuleBase" id="RU003682"/>
    </source>
</evidence>
<dbReference type="Pfam" id="PF14226">
    <property type="entry name" value="DIOX_N"/>
    <property type="match status" value="1"/>
</dbReference>
<accession>V9KUE8</accession>
<keyword evidence="1" id="KW-0560">Oxidoreductase</keyword>
<evidence type="ECO:0000259" key="2">
    <source>
        <dbReference type="PROSITE" id="PS51471"/>
    </source>
</evidence>
<dbReference type="Gene3D" id="2.60.120.330">
    <property type="entry name" value="B-lactam Antibiotic, Isopenicillin N Synthase, Chain"/>
    <property type="match status" value="1"/>
</dbReference>
<dbReference type="AlphaFoldDB" id="V9KUE8"/>
<reference evidence="5" key="1">
    <citation type="journal article" date="2006" name="Science">
        <title>Ancient noncoding elements conserved in the human genome.</title>
        <authorList>
            <person name="Venkatesh B."/>
            <person name="Kirkness E.F."/>
            <person name="Loh Y.H."/>
            <person name="Halpern A.L."/>
            <person name="Lee A.P."/>
            <person name="Johnson J."/>
            <person name="Dandona N."/>
            <person name="Viswanathan L.D."/>
            <person name="Tay A."/>
            <person name="Venter J.C."/>
            <person name="Strausberg R.L."/>
            <person name="Brenner S."/>
        </authorList>
    </citation>
    <scope>NUCLEOTIDE SEQUENCE [LARGE SCALE GENOMIC DNA]</scope>
</reference>
<feature type="domain" description="Fe2OG dioxygenase" evidence="2">
    <location>
        <begin position="169"/>
        <end position="275"/>
    </location>
</feature>
<dbReference type="Pfam" id="PF03171">
    <property type="entry name" value="2OG-FeII_Oxy"/>
    <property type="match status" value="1"/>
</dbReference>
<dbReference type="OMA" id="FWHVGRE"/>
<keyword evidence="1" id="KW-0479">Metal-binding</keyword>
<dbReference type="PROSITE" id="PS51471">
    <property type="entry name" value="FE2OG_OXY"/>
    <property type="match status" value="1"/>
</dbReference>
<dbReference type="PANTHER" id="PTHR47990">
    <property type="entry name" value="2-OXOGLUTARATE (2OG) AND FE(II)-DEPENDENT OXYGENASE SUPERFAMILY PROTEIN-RELATED"/>
    <property type="match status" value="1"/>
</dbReference>
<evidence type="ECO:0000313" key="4">
    <source>
        <dbReference type="Ensembl" id="ENSCMIP00000030827.1"/>
    </source>
</evidence>
<dbReference type="GeneTree" id="ENSGT00530000064489"/>
<dbReference type="FunFam" id="2.60.120.330:FF:000038">
    <property type="entry name" value="Si:dkey-10o6.2"/>
    <property type="match status" value="1"/>
</dbReference>
<comment type="similarity">
    <text evidence="1">Belongs to the iron/ascorbate-dependent oxidoreductase family.</text>
</comment>
<dbReference type="Ensembl" id="ENSCMIT00000031298.1">
    <property type="protein sequence ID" value="ENSCMIP00000030827.1"/>
    <property type="gene ID" value="ENSCMIG00000013256.1"/>
</dbReference>
<evidence type="ECO:0000313" key="3">
    <source>
        <dbReference type="EMBL" id="AFP01862.1"/>
    </source>
</evidence>
<reference evidence="4" key="4">
    <citation type="submission" date="2025-05" db="UniProtKB">
        <authorList>
            <consortium name="Ensembl"/>
        </authorList>
    </citation>
    <scope>IDENTIFICATION</scope>
</reference>
<protein>
    <submittedName>
        <fullName evidence="4">Si:dkey-10o6.2</fullName>
    </submittedName>
</protein>
<evidence type="ECO:0000313" key="5">
    <source>
        <dbReference type="Proteomes" id="UP000314986"/>
    </source>
</evidence>
<reference evidence="5" key="2">
    <citation type="journal article" date="2007" name="PLoS Biol.">
        <title>Survey sequencing and comparative analysis of the elephant shark (Callorhinchus milii) genome.</title>
        <authorList>
            <person name="Venkatesh B."/>
            <person name="Kirkness E.F."/>
            <person name="Loh Y.H."/>
            <person name="Halpern A.L."/>
            <person name="Lee A.P."/>
            <person name="Johnson J."/>
            <person name="Dandona N."/>
            <person name="Viswanathan L.D."/>
            <person name="Tay A."/>
            <person name="Venter J.C."/>
            <person name="Strausberg R.L."/>
            <person name="Brenner S."/>
        </authorList>
    </citation>
    <scope>NUCLEOTIDE SEQUENCE [LARGE SCALE GENOMIC DNA]</scope>
</reference>
<dbReference type="InterPro" id="IPR026992">
    <property type="entry name" value="DIOX_N"/>
</dbReference>
<keyword evidence="1" id="KW-0408">Iron</keyword>